<dbReference type="InParanoid" id="A0A317XGW7"/>
<protein>
    <submittedName>
        <fullName evidence="1">Uncharacterized protein</fullName>
    </submittedName>
</protein>
<name>A0A317XGW7_9BASI</name>
<dbReference type="EMBL" id="KZ819222">
    <property type="protein sequence ID" value="PWY97077.1"/>
    <property type="molecule type" value="Genomic_DNA"/>
</dbReference>
<gene>
    <name evidence="1" type="ORF">BCV70DRAFT_82163</name>
</gene>
<organism evidence="1 2">
    <name type="scientific">Testicularia cyperi</name>
    <dbReference type="NCBI Taxonomy" id="1882483"/>
    <lineage>
        <taxon>Eukaryota</taxon>
        <taxon>Fungi</taxon>
        <taxon>Dikarya</taxon>
        <taxon>Basidiomycota</taxon>
        <taxon>Ustilaginomycotina</taxon>
        <taxon>Ustilaginomycetes</taxon>
        <taxon>Ustilaginales</taxon>
        <taxon>Anthracoideaceae</taxon>
        <taxon>Testicularia</taxon>
    </lineage>
</organism>
<reference evidence="1 2" key="1">
    <citation type="journal article" date="2018" name="Mol. Biol. Evol.">
        <title>Broad Genomic Sampling Reveals a Smut Pathogenic Ancestry of the Fungal Clade Ustilaginomycotina.</title>
        <authorList>
            <person name="Kijpornyongpan T."/>
            <person name="Mondo S.J."/>
            <person name="Barry K."/>
            <person name="Sandor L."/>
            <person name="Lee J."/>
            <person name="Lipzen A."/>
            <person name="Pangilinan J."/>
            <person name="LaButti K."/>
            <person name="Hainaut M."/>
            <person name="Henrissat B."/>
            <person name="Grigoriev I.V."/>
            <person name="Spatafora J.W."/>
            <person name="Aime M.C."/>
        </authorList>
    </citation>
    <scope>NUCLEOTIDE SEQUENCE [LARGE SCALE GENOMIC DNA]</scope>
    <source>
        <strain evidence="1 2">MCA 3645</strain>
    </source>
</reference>
<evidence type="ECO:0000313" key="2">
    <source>
        <dbReference type="Proteomes" id="UP000246740"/>
    </source>
</evidence>
<sequence>MLAPGSKQSLNRPRARSCSVPSLASLPLFICAVWPWAGDLLVAHLQLEPPRVAAVSSVSARASRLSYCFGPSLCGTVIQHLPCPPVISRRLPPSLSSFGCFHSLGSTFVPCSCCAAQSSH</sequence>
<accession>A0A317XGW7</accession>
<evidence type="ECO:0000313" key="1">
    <source>
        <dbReference type="EMBL" id="PWY97077.1"/>
    </source>
</evidence>
<dbReference type="AlphaFoldDB" id="A0A317XGW7"/>
<keyword evidence="2" id="KW-1185">Reference proteome</keyword>
<proteinExistence type="predicted"/>
<dbReference type="Proteomes" id="UP000246740">
    <property type="component" value="Unassembled WGS sequence"/>
</dbReference>